<comment type="caution">
    <text evidence="2">The sequence shown here is derived from an EMBL/GenBank/DDBJ whole genome shotgun (WGS) entry which is preliminary data.</text>
</comment>
<dbReference type="AlphaFoldDB" id="A0A4U7BB15"/>
<name>A0A4U7BB15_9PEZI</name>
<evidence type="ECO:0000256" key="1">
    <source>
        <dbReference type="SAM" id="MobiDB-lite"/>
    </source>
</evidence>
<feature type="compositionally biased region" description="Low complexity" evidence="1">
    <location>
        <begin position="37"/>
        <end position="52"/>
    </location>
</feature>
<feature type="region of interest" description="Disordered" evidence="1">
    <location>
        <begin position="35"/>
        <end position="65"/>
    </location>
</feature>
<dbReference type="EMBL" id="PTQR01000014">
    <property type="protein sequence ID" value="TKX26196.1"/>
    <property type="molecule type" value="Genomic_DNA"/>
</dbReference>
<reference evidence="2 3" key="1">
    <citation type="submission" date="2018-02" db="EMBL/GenBank/DDBJ databases">
        <title>Draft genome sequences of Elsinoe sp., causing black scab on jojoba.</title>
        <authorList>
            <person name="Stodart B."/>
            <person name="Jeffress S."/>
            <person name="Ash G."/>
            <person name="Arun Chinnappa K."/>
        </authorList>
    </citation>
    <scope>NUCLEOTIDE SEQUENCE [LARGE SCALE GENOMIC DNA]</scope>
    <source>
        <strain evidence="2 3">Hillstone_2</strain>
    </source>
</reference>
<evidence type="ECO:0000313" key="2">
    <source>
        <dbReference type="EMBL" id="TKX26196.1"/>
    </source>
</evidence>
<feature type="compositionally biased region" description="Acidic residues" evidence="1">
    <location>
        <begin position="53"/>
        <end position="65"/>
    </location>
</feature>
<proteinExistence type="predicted"/>
<protein>
    <submittedName>
        <fullName evidence="2">Uncharacterized protein</fullName>
    </submittedName>
</protein>
<organism evidence="2 3">
    <name type="scientific">Elsinoe australis</name>
    <dbReference type="NCBI Taxonomy" id="40998"/>
    <lineage>
        <taxon>Eukaryota</taxon>
        <taxon>Fungi</taxon>
        <taxon>Dikarya</taxon>
        <taxon>Ascomycota</taxon>
        <taxon>Pezizomycotina</taxon>
        <taxon>Dothideomycetes</taxon>
        <taxon>Dothideomycetidae</taxon>
        <taxon>Myriangiales</taxon>
        <taxon>Elsinoaceae</taxon>
        <taxon>Elsinoe</taxon>
    </lineage>
</organism>
<dbReference type="Proteomes" id="UP000308133">
    <property type="component" value="Unassembled WGS sequence"/>
</dbReference>
<sequence length="503" mass="56726">MSEAVEIEKEELASLASDISSDTRAVSPLFCDDRYDTSSQQSCSDSASSITSEDSDSDPDPDDIPEITYASGLPLRSAQHESTPFRNAYTSVELEADLAVLQIEENAPCGILSDDRFTEGNPPTIGQCKFLIRALKPDEYDLLTRNLGIQGETNDMVADELTRYPYLVNHMIQKRQPMKLKDEDGFVLAQGPHEVKFGLERQFGDFGNIMIGEWIWFSGMLHPQVKRYIRKEARLKLGRWSAEKTLEKGEIVNDLKANVFDVIRHDPTWMNDLKHLFWSPQHKHQLDNDIEVEWMMLLTPPDIDEDTTWPIEPFKWDRRSRWDSTTMLAAFLETIPLILSIEKNRYKTFGLTLIHFWQNFQTRSIDTCTIQLNKIRFFAQFPRIDYPKGEEVVLLDDDGESWGIKVTALGRIENGTASVPTEPAVKPAMEAATGGGTIDEDRMDIDVSTGLESGLDEGQEARCEGVTVGTGKMEMGGGDGLNGEEEAQCITQSHMAFPHIMTE</sequence>
<gene>
    <name evidence="2" type="ORF">C1H76_1549</name>
</gene>
<accession>A0A4U7BB15</accession>
<evidence type="ECO:0000313" key="3">
    <source>
        <dbReference type="Proteomes" id="UP000308133"/>
    </source>
</evidence>